<proteinExistence type="predicted"/>
<reference evidence="2" key="1">
    <citation type="submission" date="2021-06" db="EMBL/GenBank/DDBJ databases">
        <title>Paracoccus bacterium XHP0099 sp. nov., isolated from the surface waters of the Yellow Sea.</title>
        <authorList>
            <person name="Xue H."/>
            <person name="Zhang D."/>
        </authorList>
    </citation>
    <scope>NUCLEOTIDE SEQUENCE</scope>
    <source>
        <strain evidence="2">XHP0099</strain>
    </source>
</reference>
<dbReference type="Proteomes" id="UP001166191">
    <property type="component" value="Unassembled WGS sequence"/>
</dbReference>
<dbReference type="EC" id="2.4.-.-" evidence="2"/>
<evidence type="ECO:0000259" key="1">
    <source>
        <dbReference type="Pfam" id="PF00534"/>
    </source>
</evidence>
<evidence type="ECO:0000313" key="2">
    <source>
        <dbReference type="EMBL" id="MBU3032247.1"/>
    </source>
</evidence>
<evidence type="ECO:0000313" key="3">
    <source>
        <dbReference type="Proteomes" id="UP001166191"/>
    </source>
</evidence>
<dbReference type="Pfam" id="PF00534">
    <property type="entry name" value="Glycos_transf_1"/>
    <property type="match status" value="1"/>
</dbReference>
<dbReference type="PANTHER" id="PTHR12526:SF630">
    <property type="entry name" value="GLYCOSYLTRANSFERASE"/>
    <property type="match status" value="1"/>
</dbReference>
<sequence length="537" mass="60517">MNHLQQSTPLVQKSTDYISREVTEAISIYKCLYPGCELRFIFRIDEATISATATVSEGRAPLHVDLLGAGYLGQVNIPGPHDASPAVTISISIPRPPLPSERRQTDTPWQPQRPLRFIFRMAPMLYEQIRYLAEMARWRRADKSHRTSSLPFGGSALFSKPRAPATGKRPAILVGMHWLEVGGAEKLGLDTIRWAREAGLRVFVVASVPELQRLKGQLPDSPDVTFLRLDRYLPHHLWPRYVEELVRAENIRLIHIHHCRPLYDALPHIRTATPWVKVIDSTHIVEYADGGYPRISGVWSNFIDMHHVISGQLEDYYRDKFLVVGKVRLGRMLDRREDAGALSGFRLQAGQKSLHISFIGRLYYQKRPIIVVETFRRLSRWAADNNVELSGSLVGEGPFLPAVQRLIQRYGLQDKVALLPADTDVPALLERSDLMLLPSNNEGLALVCYEAIGRGCIPLSTDVGSQYEVVPADLLVPLSPYDTVRETLGIVDRLWRDPAFLARQKQELTAAFSKLGRDMTAKEILMPIYEETALSAG</sequence>
<comment type="caution">
    <text evidence="2">The sequence shown here is derived from an EMBL/GenBank/DDBJ whole genome shotgun (WGS) entry which is preliminary data.</text>
</comment>
<keyword evidence="3" id="KW-1185">Reference proteome</keyword>
<protein>
    <submittedName>
        <fullName evidence="2">Glycosyltransferase</fullName>
        <ecNumber evidence="2">2.4.-.-</ecNumber>
    </submittedName>
</protein>
<name>A0ABS6AQ38_9RHOB</name>
<feature type="domain" description="Glycosyl transferase family 1" evidence="1">
    <location>
        <begin position="351"/>
        <end position="470"/>
    </location>
</feature>
<organism evidence="2 3">
    <name type="scientific">Paracoccus marinaquae</name>
    <dbReference type="NCBI Taxonomy" id="2841926"/>
    <lineage>
        <taxon>Bacteria</taxon>
        <taxon>Pseudomonadati</taxon>
        <taxon>Pseudomonadota</taxon>
        <taxon>Alphaproteobacteria</taxon>
        <taxon>Rhodobacterales</taxon>
        <taxon>Paracoccaceae</taxon>
        <taxon>Paracoccus</taxon>
    </lineage>
</organism>
<dbReference type="RefSeq" id="WP_216034834.1">
    <property type="nucleotide sequence ID" value="NZ_JAHKNG010000067.1"/>
</dbReference>
<keyword evidence="2" id="KW-0328">Glycosyltransferase</keyword>
<accession>A0ABS6AQ38</accession>
<gene>
    <name evidence="2" type="ORF">KNW02_19355</name>
</gene>
<dbReference type="GO" id="GO:0016757">
    <property type="term" value="F:glycosyltransferase activity"/>
    <property type="evidence" value="ECO:0007669"/>
    <property type="project" value="UniProtKB-KW"/>
</dbReference>
<dbReference type="PANTHER" id="PTHR12526">
    <property type="entry name" value="GLYCOSYLTRANSFERASE"/>
    <property type="match status" value="1"/>
</dbReference>
<keyword evidence="2" id="KW-0808">Transferase</keyword>
<dbReference type="EMBL" id="JAHKNG010000067">
    <property type="protein sequence ID" value="MBU3032247.1"/>
    <property type="molecule type" value="Genomic_DNA"/>
</dbReference>
<dbReference type="InterPro" id="IPR001296">
    <property type="entry name" value="Glyco_trans_1"/>
</dbReference>